<dbReference type="FunFam" id="3.15.10.30:FF:000001">
    <property type="entry name" value="Takeout-like protein 1"/>
    <property type="match status" value="1"/>
</dbReference>
<dbReference type="OrthoDB" id="8174700at2759"/>
<evidence type="ECO:0000256" key="2">
    <source>
        <dbReference type="ARBA" id="ARBA00023108"/>
    </source>
</evidence>
<dbReference type="Gene3D" id="3.15.10.30">
    <property type="entry name" value="Haemolymph juvenile hormone binding protein"/>
    <property type="match status" value="1"/>
</dbReference>
<dbReference type="InterPro" id="IPR038606">
    <property type="entry name" value="To_sf"/>
</dbReference>
<accession>A0A834IR10</accession>
<proteinExistence type="inferred from homology"/>
<dbReference type="GO" id="GO:0007623">
    <property type="term" value="P:circadian rhythm"/>
    <property type="evidence" value="ECO:0007669"/>
    <property type="project" value="UniProtKB-ARBA"/>
</dbReference>
<dbReference type="InterPro" id="IPR010562">
    <property type="entry name" value="Haemolymph_juvenile_hormone-bd"/>
</dbReference>
<protein>
    <recommendedName>
        <fullName evidence="7">Protein takeout</fullName>
    </recommendedName>
</protein>
<keyword evidence="1 4" id="KW-0732">Signal</keyword>
<evidence type="ECO:0000256" key="4">
    <source>
        <dbReference type="SAM" id="SignalP"/>
    </source>
</evidence>
<dbReference type="SMART" id="SM00700">
    <property type="entry name" value="JHBP"/>
    <property type="match status" value="1"/>
</dbReference>
<comment type="similarity">
    <text evidence="3">Belongs to the TO family.</text>
</comment>
<dbReference type="AlphaFoldDB" id="A0A834IR10"/>
<organism evidence="5 6">
    <name type="scientific">Rhynchophorus ferrugineus</name>
    <name type="common">Red palm weevil</name>
    <name type="synonym">Curculio ferrugineus</name>
    <dbReference type="NCBI Taxonomy" id="354439"/>
    <lineage>
        <taxon>Eukaryota</taxon>
        <taxon>Metazoa</taxon>
        <taxon>Ecdysozoa</taxon>
        <taxon>Arthropoda</taxon>
        <taxon>Hexapoda</taxon>
        <taxon>Insecta</taxon>
        <taxon>Pterygota</taxon>
        <taxon>Neoptera</taxon>
        <taxon>Endopterygota</taxon>
        <taxon>Coleoptera</taxon>
        <taxon>Polyphaga</taxon>
        <taxon>Cucujiformia</taxon>
        <taxon>Curculionidae</taxon>
        <taxon>Dryophthorinae</taxon>
        <taxon>Rhynchophorus</taxon>
    </lineage>
</organism>
<name>A0A834IR10_RHYFE</name>
<keyword evidence="6" id="KW-1185">Reference proteome</keyword>
<dbReference type="EMBL" id="JAACXV010000171">
    <property type="protein sequence ID" value="KAF7282490.1"/>
    <property type="molecule type" value="Genomic_DNA"/>
</dbReference>
<dbReference type="PANTHER" id="PTHR11008:SF39">
    <property type="entry name" value="CIRCADIAN CLOCK-CONTROLLED PROTEIN-LIKE PROTEIN"/>
    <property type="match status" value="1"/>
</dbReference>
<gene>
    <name evidence="5" type="ORF">GWI33_002594</name>
</gene>
<feature type="chain" id="PRO_5032502695" description="Protein takeout" evidence="4">
    <location>
        <begin position="23"/>
        <end position="251"/>
    </location>
</feature>
<evidence type="ECO:0000313" key="6">
    <source>
        <dbReference type="Proteomes" id="UP000625711"/>
    </source>
</evidence>
<evidence type="ECO:0000313" key="5">
    <source>
        <dbReference type="EMBL" id="KAF7282490.1"/>
    </source>
</evidence>
<evidence type="ECO:0000256" key="1">
    <source>
        <dbReference type="ARBA" id="ARBA00022729"/>
    </source>
</evidence>
<reference evidence="5" key="1">
    <citation type="submission" date="2020-08" db="EMBL/GenBank/DDBJ databases">
        <title>Genome sequencing and assembly of the red palm weevil Rhynchophorus ferrugineus.</title>
        <authorList>
            <person name="Dias G.B."/>
            <person name="Bergman C.M."/>
            <person name="Manee M."/>
        </authorList>
    </citation>
    <scope>NUCLEOTIDE SEQUENCE</scope>
    <source>
        <strain evidence="5">AA-2017</strain>
        <tissue evidence="5">Whole larva</tissue>
    </source>
</reference>
<evidence type="ECO:0008006" key="7">
    <source>
        <dbReference type="Google" id="ProtNLM"/>
    </source>
</evidence>
<comment type="caution">
    <text evidence="5">The sequence shown here is derived from an EMBL/GenBank/DDBJ whole genome shotgun (WGS) entry which is preliminary data.</text>
</comment>
<evidence type="ECO:0000256" key="3">
    <source>
        <dbReference type="ARBA" id="ARBA00060902"/>
    </source>
</evidence>
<dbReference type="Proteomes" id="UP000625711">
    <property type="component" value="Unassembled WGS sequence"/>
</dbReference>
<dbReference type="Pfam" id="PF06585">
    <property type="entry name" value="JHBP"/>
    <property type="match status" value="1"/>
</dbReference>
<keyword evidence="2" id="KW-0090">Biological rhythms</keyword>
<feature type="signal peptide" evidence="4">
    <location>
        <begin position="1"/>
        <end position="22"/>
    </location>
</feature>
<dbReference type="PANTHER" id="PTHR11008">
    <property type="entry name" value="PROTEIN TAKEOUT-LIKE PROTEIN"/>
    <property type="match status" value="1"/>
</dbReference>
<sequence>MRTLKCLLMVLLAIAANNGVQGKSALPSFLKICSRSDPNLSRCIIDSVYQLRPLLAQGIPEFDIPPCEPLVIPEVTIDQGHGPISVKSCYRDIRVYGPSQFQIKGIRIELDKGTLQIKLFLPKLSVNAYYNMNGQIMMMPINGAGLSLGNYTNIDAILTMKARNIQKDEEIYFHIQDCTVDFNIGHAQLYFQNLFNGNKELGDAMNSFLNNNWKTVSSEIKPILEDRLAEIFKKFANKIFHKHPISVLFTE</sequence>
<dbReference type="GO" id="GO:0005615">
    <property type="term" value="C:extracellular space"/>
    <property type="evidence" value="ECO:0007669"/>
    <property type="project" value="TreeGrafter"/>
</dbReference>